<proteinExistence type="predicted"/>
<organism evidence="1 2">
    <name type="scientific">Meloidogyne incognita</name>
    <name type="common">Southern root-knot nematode worm</name>
    <name type="synonym">Oxyuris incognita</name>
    <dbReference type="NCBI Taxonomy" id="6306"/>
    <lineage>
        <taxon>Eukaryota</taxon>
        <taxon>Metazoa</taxon>
        <taxon>Ecdysozoa</taxon>
        <taxon>Nematoda</taxon>
        <taxon>Chromadorea</taxon>
        <taxon>Rhabditida</taxon>
        <taxon>Tylenchina</taxon>
        <taxon>Tylenchomorpha</taxon>
        <taxon>Tylenchoidea</taxon>
        <taxon>Meloidogynidae</taxon>
        <taxon>Meloidogyninae</taxon>
        <taxon>Meloidogyne</taxon>
        <taxon>Meloidogyne incognita group</taxon>
    </lineage>
</organism>
<evidence type="ECO:0000313" key="1">
    <source>
        <dbReference type="Proteomes" id="UP000887563"/>
    </source>
</evidence>
<accession>A0A914L608</accession>
<dbReference type="AlphaFoldDB" id="A0A914L608"/>
<keyword evidence="1" id="KW-1185">Reference proteome</keyword>
<evidence type="ECO:0000313" key="2">
    <source>
        <dbReference type="WBParaSite" id="Minc3s00240g08342"/>
    </source>
</evidence>
<name>A0A914L608_MELIC</name>
<dbReference type="WBParaSite" id="Minc3s00240g08342">
    <property type="protein sequence ID" value="Minc3s00240g08342"/>
    <property type="gene ID" value="Minc3s00240g08342"/>
</dbReference>
<dbReference type="Proteomes" id="UP000887563">
    <property type="component" value="Unplaced"/>
</dbReference>
<reference evidence="2" key="1">
    <citation type="submission" date="2022-11" db="UniProtKB">
        <authorList>
            <consortium name="WormBaseParasite"/>
        </authorList>
    </citation>
    <scope>IDENTIFICATION</scope>
</reference>
<protein>
    <submittedName>
        <fullName evidence="2">Uncharacterized protein</fullName>
    </submittedName>
</protein>
<sequence>MDYFLRNFFLERTIFFTFLHQREQINSRYLVKEFPVVNLLLSGVAMTREG</sequence>